<protein>
    <submittedName>
        <fullName evidence="2">Uncharacterized protein</fullName>
    </submittedName>
</protein>
<evidence type="ECO:0000313" key="2">
    <source>
        <dbReference type="EMBL" id="MBA8953161.1"/>
    </source>
</evidence>
<evidence type="ECO:0000256" key="1">
    <source>
        <dbReference type="SAM" id="MobiDB-lite"/>
    </source>
</evidence>
<accession>A0A7W3LRT7</accession>
<name>A0A7W3LRT7_ACTNM</name>
<gene>
    <name evidence="2" type="ORF">HNR61_004811</name>
</gene>
<feature type="region of interest" description="Disordered" evidence="1">
    <location>
        <begin position="62"/>
        <end position="85"/>
    </location>
</feature>
<reference evidence="2 3" key="1">
    <citation type="submission" date="2020-08" db="EMBL/GenBank/DDBJ databases">
        <title>Genomic Encyclopedia of Type Strains, Phase IV (KMG-IV): sequencing the most valuable type-strain genomes for metagenomic binning, comparative biology and taxonomic classification.</title>
        <authorList>
            <person name="Goeker M."/>
        </authorList>
    </citation>
    <scope>NUCLEOTIDE SEQUENCE [LARGE SCALE GENOMIC DNA]</scope>
    <source>
        <strain evidence="2 3">DSM 44197</strain>
    </source>
</reference>
<keyword evidence="3" id="KW-1185">Reference proteome</keyword>
<dbReference type="AlphaFoldDB" id="A0A7W3LRT7"/>
<feature type="region of interest" description="Disordered" evidence="1">
    <location>
        <begin position="1"/>
        <end position="35"/>
    </location>
</feature>
<dbReference type="Proteomes" id="UP000572680">
    <property type="component" value="Unassembled WGS sequence"/>
</dbReference>
<comment type="caution">
    <text evidence="2">The sequence shown here is derived from an EMBL/GenBank/DDBJ whole genome shotgun (WGS) entry which is preliminary data.</text>
</comment>
<organism evidence="2 3">
    <name type="scientific">Actinomadura namibiensis</name>
    <dbReference type="NCBI Taxonomy" id="182080"/>
    <lineage>
        <taxon>Bacteria</taxon>
        <taxon>Bacillati</taxon>
        <taxon>Actinomycetota</taxon>
        <taxon>Actinomycetes</taxon>
        <taxon>Streptosporangiales</taxon>
        <taxon>Thermomonosporaceae</taxon>
        <taxon>Actinomadura</taxon>
    </lineage>
</organism>
<sequence>MAEKFGGDDDVDAGAQQVGGEGVPQGVGGQGEGARVVDDLGVGGEFVDELVDGPGRQAPAALVEEQDGVVGRAGPGRTLGAPLGD</sequence>
<evidence type="ECO:0000313" key="3">
    <source>
        <dbReference type="Proteomes" id="UP000572680"/>
    </source>
</evidence>
<feature type="compositionally biased region" description="Gly residues" evidence="1">
    <location>
        <begin position="17"/>
        <end position="32"/>
    </location>
</feature>
<dbReference type="EMBL" id="JACJIA010000006">
    <property type="protein sequence ID" value="MBA8953161.1"/>
    <property type="molecule type" value="Genomic_DNA"/>
</dbReference>
<proteinExistence type="predicted"/>